<feature type="compositionally biased region" description="Basic and acidic residues" evidence="1">
    <location>
        <begin position="1"/>
        <end position="21"/>
    </location>
</feature>
<proteinExistence type="predicted"/>
<dbReference type="AlphaFoldDB" id="A0A316W4P7"/>
<name>A0A316W4P7_9BASI</name>
<organism evidence="2 3">
    <name type="scientific">Ceraceosorus guamensis</name>
    <dbReference type="NCBI Taxonomy" id="1522189"/>
    <lineage>
        <taxon>Eukaryota</taxon>
        <taxon>Fungi</taxon>
        <taxon>Dikarya</taxon>
        <taxon>Basidiomycota</taxon>
        <taxon>Ustilaginomycotina</taxon>
        <taxon>Exobasidiomycetes</taxon>
        <taxon>Ceraceosorales</taxon>
        <taxon>Ceraceosoraceae</taxon>
        <taxon>Ceraceosorus</taxon>
    </lineage>
</organism>
<dbReference type="EMBL" id="KZ819364">
    <property type="protein sequence ID" value="PWN44108.1"/>
    <property type="molecule type" value="Genomic_DNA"/>
</dbReference>
<dbReference type="Proteomes" id="UP000245783">
    <property type="component" value="Unassembled WGS sequence"/>
</dbReference>
<evidence type="ECO:0000313" key="2">
    <source>
        <dbReference type="EMBL" id="PWN44108.1"/>
    </source>
</evidence>
<evidence type="ECO:0000313" key="3">
    <source>
        <dbReference type="Proteomes" id="UP000245783"/>
    </source>
</evidence>
<keyword evidence="3" id="KW-1185">Reference proteome</keyword>
<dbReference type="InParanoid" id="A0A316W4P7"/>
<gene>
    <name evidence="2" type="ORF">IE81DRAFT_47836</name>
</gene>
<dbReference type="GeneID" id="37039236"/>
<dbReference type="RefSeq" id="XP_025371268.1">
    <property type="nucleotide sequence ID" value="XM_025517366.1"/>
</dbReference>
<feature type="region of interest" description="Disordered" evidence="1">
    <location>
        <begin position="1"/>
        <end position="59"/>
    </location>
</feature>
<accession>A0A316W4P7</accession>
<feature type="compositionally biased region" description="Polar residues" evidence="1">
    <location>
        <begin position="25"/>
        <end position="37"/>
    </location>
</feature>
<protein>
    <submittedName>
        <fullName evidence="2">Uncharacterized protein</fullName>
    </submittedName>
</protein>
<sequence length="124" mass="14153">MDDQKMSTHRDAWMETDKADKASPAGQSSDGIGSLKSSPRMDPVPAGSEGARPYRSRKERPCDLCRRRKGERSIFPCCTFYSNLVCLRVREVHHRRSGSEMSGLQRSWQRLHFPNGPYAKKPTR</sequence>
<evidence type="ECO:0000256" key="1">
    <source>
        <dbReference type="SAM" id="MobiDB-lite"/>
    </source>
</evidence>
<reference evidence="2 3" key="1">
    <citation type="journal article" date="2018" name="Mol. Biol. Evol.">
        <title>Broad Genomic Sampling Reveals a Smut Pathogenic Ancestry of the Fungal Clade Ustilaginomycotina.</title>
        <authorList>
            <person name="Kijpornyongpan T."/>
            <person name="Mondo S.J."/>
            <person name="Barry K."/>
            <person name="Sandor L."/>
            <person name="Lee J."/>
            <person name="Lipzen A."/>
            <person name="Pangilinan J."/>
            <person name="LaButti K."/>
            <person name="Hainaut M."/>
            <person name="Henrissat B."/>
            <person name="Grigoriev I.V."/>
            <person name="Spatafora J.W."/>
            <person name="Aime M.C."/>
        </authorList>
    </citation>
    <scope>NUCLEOTIDE SEQUENCE [LARGE SCALE GENOMIC DNA]</scope>
    <source>
        <strain evidence="2 3">MCA 4658</strain>
    </source>
</reference>
<dbReference type="OrthoDB" id="3365957at2759"/>